<sequence>MRLLAMLLLAFYVVSCSSKSAEEEAAQLGEIELTVTGNEHALPHFKKGLLLLHSFEYQDARNEFLKAQELDSTLAMAYWGEAMTYNHSLWGEQDFGAGVKALRKIAGNRQTDITPLEEDFLEAVSILYKPGTTKTDRDQAYADYMEKMHEQYPNNLEVAAFYALSLLGSVETRDDKVYEQGAKVAKSILAENANHPGALHYLIHSYDDPQHAFMALNAADSYSVVAPDASHALHMPSHIYVALGMWVQVVASNEASYGASVDKMEREGKSNDGRSYHAFHWLQYGYLQQGRHEDAEKLLQQMQQYTQENPSLYARRHLAYMKGTYLVETDAWQSKWPEVEVKVNDLNILVKALYHFTNGMTAFKNQHADEVQAAITAIDEEMEQEAVRMQTQNITTCSALTREVPSQLDLDYAKVMVMELKAMQAWLQQDATETERWLQEAIALDESVSYSYGPPLIVKPTRELYGEWLLETGDPEKALEQFEKGLERAPKRVRLLRGQQEAAKVIGNDALARQVEETLDEIATQKPFIDA</sequence>
<feature type="signal peptide" evidence="2">
    <location>
        <begin position="1"/>
        <end position="21"/>
    </location>
</feature>
<evidence type="ECO:0000313" key="3">
    <source>
        <dbReference type="EMBL" id="WKN39763.1"/>
    </source>
</evidence>
<protein>
    <submittedName>
        <fullName evidence="3">Tetratricopeptide repeat protein</fullName>
    </submittedName>
</protein>
<dbReference type="PROSITE" id="PS50005">
    <property type="entry name" value="TPR"/>
    <property type="match status" value="1"/>
</dbReference>
<keyword evidence="2" id="KW-0732">Signal</keyword>
<dbReference type="PANTHER" id="PTHR45588:SF1">
    <property type="entry name" value="WW DOMAIN-CONTAINING PROTEIN"/>
    <property type="match status" value="1"/>
</dbReference>
<name>A0AA49JJF5_9BACT</name>
<reference evidence="3" key="1">
    <citation type="journal article" date="2023" name="Comput. Struct. Biotechnol. J.">
        <title>Discovery of a novel marine Bacteroidetes with a rich repertoire of carbohydrate-active enzymes.</title>
        <authorList>
            <person name="Chen B."/>
            <person name="Liu G."/>
            <person name="Chen Q."/>
            <person name="Wang H."/>
            <person name="Liu L."/>
            <person name="Tang K."/>
        </authorList>
    </citation>
    <scope>NUCLEOTIDE SEQUENCE</scope>
    <source>
        <strain evidence="3">TK19036</strain>
    </source>
</reference>
<dbReference type="Gene3D" id="1.25.40.10">
    <property type="entry name" value="Tetratricopeptide repeat domain"/>
    <property type="match status" value="2"/>
</dbReference>
<reference evidence="3" key="2">
    <citation type="journal article" date="2024" name="Antonie Van Leeuwenhoek">
        <title>Roseihalotalea indica gen. nov., sp. nov., a halophilic Bacteroidetes from mesopelagic Southwest Indian Ocean with higher carbohydrate metabolic potential.</title>
        <authorList>
            <person name="Chen B."/>
            <person name="Zhang M."/>
            <person name="Lin D."/>
            <person name="Ye J."/>
            <person name="Tang K."/>
        </authorList>
    </citation>
    <scope>NUCLEOTIDE SEQUENCE</scope>
    <source>
        <strain evidence="3">TK19036</strain>
    </source>
</reference>
<feature type="chain" id="PRO_5041357120" evidence="2">
    <location>
        <begin position="22"/>
        <end position="531"/>
    </location>
</feature>
<dbReference type="InterPro" id="IPR011990">
    <property type="entry name" value="TPR-like_helical_dom_sf"/>
</dbReference>
<feature type="repeat" description="TPR" evidence="1">
    <location>
        <begin position="459"/>
        <end position="492"/>
    </location>
</feature>
<keyword evidence="1" id="KW-0802">TPR repeat</keyword>
<evidence type="ECO:0000256" key="2">
    <source>
        <dbReference type="SAM" id="SignalP"/>
    </source>
</evidence>
<accession>A0AA49JJF5</accession>
<evidence type="ECO:0000256" key="1">
    <source>
        <dbReference type="PROSITE-ProRule" id="PRU00339"/>
    </source>
</evidence>
<dbReference type="SUPFAM" id="SSF48452">
    <property type="entry name" value="TPR-like"/>
    <property type="match status" value="1"/>
</dbReference>
<proteinExistence type="predicted"/>
<dbReference type="EMBL" id="CP120682">
    <property type="protein sequence ID" value="WKN39763.1"/>
    <property type="molecule type" value="Genomic_DNA"/>
</dbReference>
<organism evidence="3">
    <name type="scientific">Roseihalotalea indica</name>
    <dbReference type="NCBI Taxonomy" id="2867963"/>
    <lineage>
        <taxon>Bacteria</taxon>
        <taxon>Pseudomonadati</taxon>
        <taxon>Bacteroidota</taxon>
        <taxon>Cytophagia</taxon>
        <taxon>Cytophagales</taxon>
        <taxon>Catalimonadaceae</taxon>
        <taxon>Roseihalotalea</taxon>
    </lineage>
</organism>
<gene>
    <name evidence="3" type="ORF">K4G66_13790</name>
</gene>
<dbReference type="PANTHER" id="PTHR45588">
    <property type="entry name" value="TPR DOMAIN-CONTAINING PROTEIN"/>
    <property type="match status" value="1"/>
</dbReference>
<dbReference type="InterPro" id="IPR019734">
    <property type="entry name" value="TPR_rpt"/>
</dbReference>
<dbReference type="AlphaFoldDB" id="A0AA49JJF5"/>